<dbReference type="InterPro" id="IPR016032">
    <property type="entry name" value="Sig_transdc_resp-reg_C-effctor"/>
</dbReference>
<dbReference type="InterPro" id="IPR011006">
    <property type="entry name" value="CheY-like_superfamily"/>
</dbReference>
<dbReference type="InterPro" id="IPR058245">
    <property type="entry name" value="NreC/VraR/RcsB-like_REC"/>
</dbReference>
<keyword evidence="4" id="KW-0804">Transcription</keyword>
<organism evidence="8 9">
    <name type="scientific">Streptomyces coryli</name>
    <dbReference type="NCBI Taxonomy" id="1128680"/>
    <lineage>
        <taxon>Bacteria</taxon>
        <taxon>Bacillati</taxon>
        <taxon>Actinomycetota</taxon>
        <taxon>Actinomycetes</taxon>
        <taxon>Kitasatosporales</taxon>
        <taxon>Streptomycetaceae</taxon>
        <taxon>Streptomyces</taxon>
    </lineage>
</organism>
<dbReference type="SMART" id="SM00448">
    <property type="entry name" value="REC"/>
    <property type="match status" value="1"/>
</dbReference>
<comment type="caution">
    <text evidence="8">The sequence shown here is derived from an EMBL/GenBank/DDBJ whole genome shotgun (WGS) entry which is preliminary data.</text>
</comment>
<feature type="domain" description="Response regulatory" evidence="7">
    <location>
        <begin position="3"/>
        <end position="120"/>
    </location>
</feature>
<evidence type="ECO:0000256" key="4">
    <source>
        <dbReference type="ARBA" id="ARBA00023163"/>
    </source>
</evidence>
<feature type="domain" description="HTH luxR-type" evidence="6">
    <location>
        <begin position="149"/>
        <end position="214"/>
    </location>
</feature>
<keyword evidence="2" id="KW-0805">Transcription regulation</keyword>
<keyword evidence="9" id="KW-1185">Reference proteome</keyword>
<keyword evidence="3" id="KW-0238">DNA-binding</keyword>
<reference evidence="8 9" key="1">
    <citation type="submission" date="2020-02" db="EMBL/GenBank/DDBJ databases">
        <title>Whole-genome analyses of novel actinobacteria.</title>
        <authorList>
            <person name="Sahin N."/>
        </authorList>
    </citation>
    <scope>NUCLEOTIDE SEQUENCE [LARGE SCALE GENOMIC DNA]</scope>
    <source>
        <strain evidence="8 9">A7024</strain>
    </source>
</reference>
<accession>A0A6G4UCS9</accession>
<evidence type="ECO:0000259" key="7">
    <source>
        <dbReference type="PROSITE" id="PS50110"/>
    </source>
</evidence>
<evidence type="ECO:0000313" key="8">
    <source>
        <dbReference type="EMBL" id="NGN69520.1"/>
    </source>
</evidence>
<protein>
    <submittedName>
        <fullName evidence="8">Response regulator transcription factor</fullName>
    </submittedName>
</protein>
<dbReference type="PROSITE" id="PS00622">
    <property type="entry name" value="HTH_LUXR_1"/>
    <property type="match status" value="1"/>
</dbReference>
<evidence type="ECO:0000313" key="9">
    <source>
        <dbReference type="Proteomes" id="UP000481583"/>
    </source>
</evidence>
<dbReference type="GO" id="GO:0006355">
    <property type="term" value="P:regulation of DNA-templated transcription"/>
    <property type="evidence" value="ECO:0007669"/>
    <property type="project" value="InterPro"/>
</dbReference>
<dbReference type="PANTHER" id="PTHR43214">
    <property type="entry name" value="TWO-COMPONENT RESPONSE REGULATOR"/>
    <property type="match status" value="1"/>
</dbReference>
<sequence>MIRVLLADDDALVRTGLKVMLRGAEGVEVVGEAADGAEVVAAVRQHGPDVVLMDIRMPVMDGLAATRRLAAAGDGAPQVLVLTTFDDPALVLDAMRAGAAGYLVKHAAPEEIVEAVRRAARGEPALSPSAARALMDHAADEAPSRADQARQRLALLTERERDVAAAVAEGLSNGEIGARLHLSVGTVKAHLSSALTKLELTNRVQLALLTHDARSSS</sequence>
<dbReference type="Pfam" id="PF00072">
    <property type="entry name" value="Response_reg"/>
    <property type="match status" value="1"/>
</dbReference>
<feature type="modified residue" description="4-aspartylphosphate" evidence="5">
    <location>
        <position position="54"/>
    </location>
</feature>
<evidence type="ECO:0000256" key="3">
    <source>
        <dbReference type="ARBA" id="ARBA00023125"/>
    </source>
</evidence>
<dbReference type="Pfam" id="PF00196">
    <property type="entry name" value="GerE"/>
    <property type="match status" value="1"/>
</dbReference>
<evidence type="ECO:0000259" key="6">
    <source>
        <dbReference type="PROSITE" id="PS50043"/>
    </source>
</evidence>
<dbReference type="SMART" id="SM00421">
    <property type="entry name" value="HTH_LUXR"/>
    <property type="match status" value="1"/>
</dbReference>
<dbReference type="InterPro" id="IPR039420">
    <property type="entry name" value="WalR-like"/>
</dbReference>
<dbReference type="PROSITE" id="PS50043">
    <property type="entry name" value="HTH_LUXR_2"/>
    <property type="match status" value="1"/>
</dbReference>
<dbReference type="InterPro" id="IPR000792">
    <property type="entry name" value="Tscrpt_reg_LuxR_C"/>
</dbReference>
<dbReference type="CDD" id="cd06170">
    <property type="entry name" value="LuxR_C_like"/>
    <property type="match status" value="1"/>
</dbReference>
<dbReference type="InterPro" id="IPR001789">
    <property type="entry name" value="Sig_transdc_resp-reg_receiver"/>
</dbReference>
<dbReference type="PROSITE" id="PS50110">
    <property type="entry name" value="RESPONSE_REGULATORY"/>
    <property type="match status" value="1"/>
</dbReference>
<name>A0A6G4UCS9_9ACTN</name>
<dbReference type="AlphaFoldDB" id="A0A6G4UCS9"/>
<dbReference type="GO" id="GO:0000160">
    <property type="term" value="P:phosphorelay signal transduction system"/>
    <property type="evidence" value="ECO:0007669"/>
    <property type="project" value="InterPro"/>
</dbReference>
<evidence type="ECO:0000256" key="2">
    <source>
        <dbReference type="ARBA" id="ARBA00023015"/>
    </source>
</evidence>
<dbReference type="PANTHER" id="PTHR43214:SF24">
    <property type="entry name" value="TRANSCRIPTIONAL REGULATORY PROTEIN NARL-RELATED"/>
    <property type="match status" value="1"/>
</dbReference>
<evidence type="ECO:0000256" key="1">
    <source>
        <dbReference type="ARBA" id="ARBA00022553"/>
    </source>
</evidence>
<keyword evidence="1 5" id="KW-0597">Phosphoprotein</keyword>
<dbReference type="EMBL" id="JAAKZV010000305">
    <property type="protein sequence ID" value="NGN69520.1"/>
    <property type="molecule type" value="Genomic_DNA"/>
</dbReference>
<dbReference type="Proteomes" id="UP000481583">
    <property type="component" value="Unassembled WGS sequence"/>
</dbReference>
<dbReference type="RefSeq" id="WP_165244537.1">
    <property type="nucleotide sequence ID" value="NZ_JAAKZV010000305.1"/>
</dbReference>
<dbReference type="SUPFAM" id="SSF52172">
    <property type="entry name" value="CheY-like"/>
    <property type="match status" value="1"/>
</dbReference>
<dbReference type="CDD" id="cd17535">
    <property type="entry name" value="REC_NarL-like"/>
    <property type="match status" value="1"/>
</dbReference>
<dbReference type="GO" id="GO:0003677">
    <property type="term" value="F:DNA binding"/>
    <property type="evidence" value="ECO:0007669"/>
    <property type="project" value="UniProtKB-KW"/>
</dbReference>
<gene>
    <name evidence="8" type="ORF">G5C51_37245</name>
</gene>
<proteinExistence type="predicted"/>
<dbReference type="PRINTS" id="PR00038">
    <property type="entry name" value="HTHLUXR"/>
</dbReference>
<dbReference type="SUPFAM" id="SSF46894">
    <property type="entry name" value="C-terminal effector domain of the bipartite response regulators"/>
    <property type="match status" value="1"/>
</dbReference>
<evidence type="ECO:0000256" key="5">
    <source>
        <dbReference type="PROSITE-ProRule" id="PRU00169"/>
    </source>
</evidence>
<dbReference type="Gene3D" id="3.40.50.2300">
    <property type="match status" value="1"/>
</dbReference>